<proteinExistence type="predicted"/>
<feature type="region of interest" description="Disordered" evidence="1">
    <location>
        <begin position="36"/>
        <end position="151"/>
    </location>
</feature>
<evidence type="ECO:0000313" key="2">
    <source>
        <dbReference type="EMBL" id="CAI9089818.1"/>
    </source>
</evidence>
<feature type="compositionally biased region" description="Basic and acidic residues" evidence="1">
    <location>
        <begin position="43"/>
        <end position="56"/>
    </location>
</feature>
<evidence type="ECO:0000313" key="3">
    <source>
        <dbReference type="Proteomes" id="UP001161247"/>
    </source>
</evidence>
<gene>
    <name evidence="2" type="ORF">OLC1_LOCUS2091</name>
</gene>
<evidence type="ECO:0000256" key="1">
    <source>
        <dbReference type="SAM" id="MobiDB-lite"/>
    </source>
</evidence>
<keyword evidence="3" id="KW-1185">Reference proteome</keyword>
<feature type="compositionally biased region" description="Basic and acidic residues" evidence="1">
    <location>
        <begin position="131"/>
        <end position="145"/>
    </location>
</feature>
<accession>A0AAV1C5E5</accession>
<dbReference type="EMBL" id="OX459118">
    <property type="protein sequence ID" value="CAI9089818.1"/>
    <property type="molecule type" value="Genomic_DNA"/>
</dbReference>
<reference evidence="2" key="1">
    <citation type="submission" date="2023-03" db="EMBL/GenBank/DDBJ databases">
        <authorList>
            <person name="Julca I."/>
        </authorList>
    </citation>
    <scope>NUCLEOTIDE SEQUENCE</scope>
</reference>
<dbReference type="Proteomes" id="UP001161247">
    <property type="component" value="Chromosome 1"/>
</dbReference>
<feature type="compositionally biased region" description="Gly residues" evidence="1">
    <location>
        <begin position="82"/>
        <end position="101"/>
    </location>
</feature>
<protein>
    <submittedName>
        <fullName evidence="2">OLC1v1024458C1</fullName>
    </submittedName>
</protein>
<name>A0AAV1C5E5_OLDCO</name>
<dbReference type="AlphaFoldDB" id="A0AAV1C5E5"/>
<sequence>MGDKALPHPQHGMLNDIVQNFKDKIAALTNQLQPMMKAMAQQRRQEETTRQQEETARQINQRAQVRDPLVNPGPNLVARGNIHGGRGNAGRGQGGGRGNEGQDGDREEEGQGEQEEIPREQNDDDGMEHEEEFRHDRQRQPRFDDDMNTIK</sequence>
<feature type="compositionally biased region" description="Acidic residues" evidence="1">
    <location>
        <begin position="105"/>
        <end position="115"/>
    </location>
</feature>
<organism evidence="2 3">
    <name type="scientific">Oldenlandia corymbosa var. corymbosa</name>
    <dbReference type="NCBI Taxonomy" id="529605"/>
    <lineage>
        <taxon>Eukaryota</taxon>
        <taxon>Viridiplantae</taxon>
        <taxon>Streptophyta</taxon>
        <taxon>Embryophyta</taxon>
        <taxon>Tracheophyta</taxon>
        <taxon>Spermatophyta</taxon>
        <taxon>Magnoliopsida</taxon>
        <taxon>eudicotyledons</taxon>
        <taxon>Gunneridae</taxon>
        <taxon>Pentapetalae</taxon>
        <taxon>asterids</taxon>
        <taxon>lamiids</taxon>
        <taxon>Gentianales</taxon>
        <taxon>Rubiaceae</taxon>
        <taxon>Rubioideae</taxon>
        <taxon>Spermacoceae</taxon>
        <taxon>Hedyotis-Oldenlandia complex</taxon>
        <taxon>Oldenlandia</taxon>
    </lineage>
</organism>